<dbReference type="PROSITE" id="PS50837">
    <property type="entry name" value="NACHT"/>
    <property type="match status" value="1"/>
</dbReference>
<comment type="caution">
    <text evidence="3">The sequence shown here is derived from an EMBL/GenBank/DDBJ whole genome shotgun (WGS) entry which is preliminary data.</text>
</comment>
<feature type="region of interest" description="Disordered" evidence="1">
    <location>
        <begin position="228"/>
        <end position="250"/>
    </location>
</feature>
<keyword evidence="4" id="KW-1185">Reference proteome</keyword>
<feature type="domain" description="NACHT" evidence="2">
    <location>
        <begin position="180"/>
        <end position="329"/>
    </location>
</feature>
<dbReference type="PANTHER" id="PTHR46844">
    <property type="entry name" value="SLR5058 PROTEIN"/>
    <property type="match status" value="1"/>
</dbReference>
<name>A0ABT6EY40_9SYNE</name>
<evidence type="ECO:0000313" key="4">
    <source>
        <dbReference type="Proteomes" id="UP001154265"/>
    </source>
</evidence>
<dbReference type="Gene3D" id="3.40.50.300">
    <property type="entry name" value="P-loop containing nucleotide triphosphate hydrolases"/>
    <property type="match status" value="1"/>
</dbReference>
<dbReference type="InterPro" id="IPR007111">
    <property type="entry name" value="NACHT_NTPase"/>
</dbReference>
<gene>
    <name evidence="3" type="ORF">L3556_04280</name>
</gene>
<dbReference type="RefSeq" id="WP_277866073.1">
    <property type="nucleotide sequence ID" value="NZ_JAKKUT010000002.1"/>
</dbReference>
<protein>
    <submittedName>
        <fullName evidence="3">NACHT domain-containing NTPase</fullName>
    </submittedName>
</protein>
<dbReference type="EMBL" id="JAKKUT010000002">
    <property type="protein sequence ID" value="MDG2990156.1"/>
    <property type="molecule type" value="Genomic_DNA"/>
</dbReference>
<organism evidence="3 4">
    <name type="scientific">Candidatus Synechococcus calcipolaris G9</name>
    <dbReference type="NCBI Taxonomy" id="1497997"/>
    <lineage>
        <taxon>Bacteria</taxon>
        <taxon>Bacillati</taxon>
        <taxon>Cyanobacteriota</taxon>
        <taxon>Cyanophyceae</taxon>
        <taxon>Synechococcales</taxon>
        <taxon>Synechococcaceae</taxon>
        <taxon>Synechococcus</taxon>
    </lineage>
</organism>
<accession>A0ABT6EY40</accession>
<reference evidence="3" key="2">
    <citation type="submission" date="2022-01" db="EMBL/GenBank/DDBJ databases">
        <authorList>
            <person name="Zivanovic Y."/>
            <person name="Moreira D."/>
            <person name="Lopez-Garcia P."/>
        </authorList>
    </citation>
    <scope>NUCLEOTIDE SEQUENCE</scope>
    <source>
        <strain evidence="3">G9</strain>
    </source>
</reference>
<dbReference type="Proteomes" id="UP001154265">
    <property type="component" value="Unassembled WGS sequence"/>
</dbReference>
<evidence type="ECO:0000313" key="3">
    <source>
        <dbReference type="EMBL" id="MDG2990156.1"/>
    </source>
</evidence>
<dbReference type="SUPFAM" id="SSF52540">
    <property type="entry name" value="P-loop containing nucleoside triphosphate hydrolases"/>
    <property type="match status" value="1"/>
</dbReference>
<evidence type="ECO:0000259" key="2">
    <source>
        <dbReference type="PROSITE" id="PS50837"/>
    </source>
</evidence>
<reference evidence="3" key="1">
    <citation type="journal article" date="2022" name="Genome Biol. Evol.">
        <title>A New Gene Family Diagnostic for Intracellular Biomineralization of Amorphous Ca Carbonates by Cyanobacteria.</title>
        <authorList>
            <person name="Benzerara K."/>
            <person name="Duprat E."/>
            <person name="Bitard-Feildel T."/>
            <person name="Caumes G."/>
            <person name="Cassier-Chauvat C."/>
            <person name="Chauvat F."/>
            <person name="Dezi M."/>
            <person name="Diop S.I."/>
            <person name="Gaschignard G."/>
            <person name="Gorgen S."/>
            <person name="Gugger M."/>
            <person name="Lopez-Garcia P."/>
            <person name="Millet M."/>
            <person name="Skouri-Panet F."/>
            <person name="Moreira D."/>
            <person name="Callebaut I."/>
        </authorList>
    </citation>
    <scope>NUCLEOTIDE SEQUENCE</scope>
    <source>
        <strain evidence="3">G9</strain>
    </source>
</reference>
<proteinExistence type="predicted"/>
<dbReference type="Pfam" id="PF22727">
    <property type="entry name" value="NCH2"/>
    <property type="match status" value="1"/>
</dbReference>
<evidence type="ECO:0000256" key="1">
    <source>
        <dbReference type="SAM" id="MobiDB-lite"/>
    </source>
</evidence>
<dbReference type="PANTHER" id="PTHR46844:SF1">
    <property type="entry name" value="SLR5058 PROTEIN"/>
    <property type="match status" value="1"/>
</dbReference>
<dbReference type="InterPro" id="IPR054501">
    <property type="entry name" value="NCH2"/>
</dbReference>
<sequence length="793" mass="91124">MGKRSLRASASGIQRAKRAFFVKGWTQDNLAGEVALKTRQPIWRFFTGKPVDRYTFIEICSVLELEWRDIADNPPADFPETGTSVQKHLLEMDALVEKVRFHYRETLESQCGILQLLDVNRPVKIDDIYVDVNILEEIVSLQNLEISDFNNIDLAHFDRIGLGAVDLKQIPGLQAVETYKKLRVLGKPGVGKTTFLKYLAIQCNRGEFARDLVPFFISLRDFCEESKQQESKQQESKQQESKQQESKQQESKQHSSFNLFHYIHQAFITAGIPELSSLDTLLQKGRVLLLLDGLDEVPSKDIAAVVNQIRKFANRNPRNHFIASCRTAAQQLQLQGFTDVEIAPFTQAQITIFAQKWFVAVAQKTSLLSGQEQAEQFIEKLELPDNWQFRQLVVTPLFLHLACWVFQGRNTFPIKRTDFYKQGLDLLLGKWDATKGMERDTLYRDFLVPQKLRLLSHLAAITFTQGQFFFEQSTLENYISDYLSTTSYTDLQSEELELASKAILKAIEAQHGFLIERARGIFSFSYLVFQEYFTARKIVANHNLQSLDQALGDLVSHITDPHWREIFLLTASMLRSADSLIQLMKQRIDALVSEDSYLQEFLMWVSRKSQTIPRYPKLATTRAFYLALTQAPQITKHFTLASTLDQGILLDAALDHLVLMQGDRLDVDAVDACNSSLKSILVMIIEPGFAKALEQLREQLPVDQSSDRINEWCDEYYGVWVEQLQGAIANYRNISHPWEFTTDQQRILRSYYDANQLLVDCLNSPCEITKSIRQDIEATLLLPKKELEDREWE</sequence>
<dbReference type="InterPro" id="IPR027417">
    <property type="entry name" value="P-loop_NTPase"/>
</dbReference>
<dbReference type="Pfam" id="PF05729">
    <property type="entry name" value="NACHT"/>
    <property type="match status" value="1"/>
</dbReference>